<reference evidence="5 6" key="1">
    <citation type="submission" date="2016-04" db="EMBL/GenBank/DDBJ databases">
        <title>Complete genome sequence of Dokdonella koreensis DS-123T.</title>
        <authorList>
            <person name="Kim J.F."/>
            <person name="Lee H."/>
            <person name="Kwak M.-J."/>
        </authorList>
    </citation>
    <scope>NUCLEOTIDE SEQUENCE [LARGE SCALE GENOMIC DNA]</scope>
    <source>
        <strain evidence="5 6">DS-123</strain>
    </source>
</reference>
<sequence length="275" mass="29899">MDPAAPPLADRRPPPLIELERARVMRGSEVVLHDVSLRIDQGQHVAILGPNGCGKSTFVKLINRELYALARGGPPPVTVLGQSRWDVFSLRAQLGLVAPDLHRDFSTVTDLSAEDAVVCGFFASLRTPLHAPVTEALRARARAALEESAAGHLAARPVASLSTGELRRVLIARALAHHPQALLLDEPTTGLDIVARRQFVETLRTLARHGITLVLVTHHLDEIVPEIGRVVLLREGRVFADGPPEEVLTSAKLSALYGQPLRVDRDGAYFRLGWA</sequence>
<keyword evidence="1" id="KW-0813">Transport</keyword>
<keyword evidence="6" id="KW-1185">Reference proteome</keyword>
<dbReference type="PROSITE" id="PS50893">
    <property type="entry name" value="ABC_TRANSPORTER_2"/>
    <property type="match status" value="1"/>
</dbReference>
<dbReference type="RefSeq" id="WP_067650934.1">
    <property type="nucleotide sequence ID" value="NZ_CP015249.1"/>
</dbReference>
<dbReference type="GO" id="GO:0043190">
    <property type="term" value="C:ATP-binding cassette (ABC) transporter complex"/>
    <property type="evidence" value="ECO:0007669"/>
    <property type="project" value="TreeGrafter"/>
</dbReference>
<gene>
    <name evidence="5" type="ORF">I596_3735</name>
</gene>
<dbReference type="PANTHER" id="PTHR43553:SF3">
    <property type="entry name" value="ABC TRANSPORTER ATP-BINDING PROTEIN MODF"/>
    <property type="match status" value="1"/>
</dbReference>
<proteinExistence type="predicted"/>
<evidence type="ECO:0000259" key="4">
    <source>
        <dbReference type="PROSITE" id="PS50893"/>
    </source>
</evidence>
<evidence type="ECO:0000313" key="6">
    <source>
        <dbReference type="Proteomes" id="UP000076830"/>
    </source>
</evidence>
<dbReference type="Pfam" id="PF00005">
    <property type="entry name" value="ABC_tran"/>
    <property type="match status" value="1"/>
</dbReference>
<dbReference type="Proteomes" id="UP000076830">
    <property type="component" value="Chromosome"/>
</dbReference>
<dbReference type="KEGG" id="dko:I596_3735"/>
<dbReference type="PATRIC" id="fig|1300342.3.peg.3647"/>
<evidence type="ECO:0000256" key="1">
    <source>
        <dbReference type="ARBA" id="ARBA00022448"/>
    </source>
</evidence>
<dbReference type="SUPFAM" id="SSF52540">
    <property type="entry name" value="P-loop containing nucleoside triphosphate hydrolases"/>
    <property type="match status" value="1"/>
</dbReference>
<feature type="domain" description="ABC transporter" evidence="4">
    <location>
        <begin position="17"/>
        <end position="260"/>
    </location>
</feature>
<dbReference type="PANTHER" id="PTHR43553">
    <property type="entry name" value="HEAVY METAL TRANSPORTER"/>
    <property type="match status" value="1"/>
</dbReference>
<dbReference type="InterPro" id="IPR003439">
    <property type="entry name" value="ABC_transporter-like_ATP-bd"/>
</dbReference>
<evidence type="ECO:0000313" key="5">
    <source>
        <dbReference type="EMBL" id="ANB19718.1"/>
    </source>
</evidence>
<dbReference type="InterPro" id="IPR027417">
    <property type="entry name" value="P-loop_NTPase"/>
</dbReference>
<accession>A0A160DY70</accession>
<dbReference type="STRING" id="1300342.I596_3735"/>
<dbReference type="OrthoDB" id="9805029at2"/>
<dbReference type="GO" id="GO:0005524">
    <property type="term" value="F:ATP binding"/>
    <property type="evidence" value="ECO:0007669"/>
    <property type="project" value="UniProtKB-KW"/>
</dbReference>
<dbReference type="AlphaFoldDB" id="A0A160DY70"/>
<name>A0A160DY70_9GAMM</name>
<dbReference type="InterPro" id="IPR050095">
    <property type="entry name" value="ECF_ABC_transporter_ATP-bd"/>
</dbReference>
<keyword evidence="3 5" id="KW-0067">ATP-binding</keyword>
<evidence type="ECO:0000256" key="3">
    <source>
        <dbReference type="ARBA" id="ARBA00022840"/>
    </source>
</evidence>
<evidence type="ECO:0000256" key="2">
    <source>
        <dbReference type="ARBA" id="ARBA00022741"/>
    </source>
</evidence>
<dbReference type="Gene3D" id="3.40.50.300">
    <property type="entry name" value="P-loop containing nucleotide triphosphate hydrolases"/>
    <property type="match status" value="1"/>
</dbReference>
<protein>
    <submittedName>
        <fullName evidence="5">ABC transporter ATP-binding protein</fullName>
    </submittedName>
</protein>
<dbReference type="SMART" id="SM00382">
    <property type="entry name" value="AAA"/>
    <property type="match status" value="1"/>
</dbReference>
<organism evidence="5 6">
    <name type="scientific">Dokdonella koreensis DS-123</name>
    <dbReference type="NCBI Taxonomy" id="1300342"/>
    <lineage>
        <taxon>Bacteria</taxon>
        <taxon>Pseudomonadati</taxon>
        <taxon>Pseudomonadota</taxon>
        <taxon>Gammaproteobacteria</taxon>
        <taxon>Lysobacterales</taxon>
        <taxon>Rhodanobacteraceae</taxon>
        <taxon>Dokdonella</taxon>
    </lineage>
</organism>
<dbReference type="InterPro" id="IPR003593">
    <property type="entry name" value="AAA+_ATPase"/>
</dbReference>
<dbReference type="GO" id="GO:0016887">
    <property type="term" value="F:ATP hydrolysis activity"/>
    <property type="evidence" value="ECO:0007669"/>
    <property type="project" value="InterPro"/>
</dbReference>
<dbReference type="GO" id="GO:0042626">
    <property type="term" value="F:ATPase-coupled transmembrane transporter activity"/>
    <property type="evidence" value="ECO:0007669"/>
    <property type="project" value="TreeGrafter"/>
</dbReference>
<keyword evidence="2" id="KW-0547">Nucleotide-binding</keyword>
<dbReference type="EMBL" id="CP015249">
    <property type="protein sequence ID" value="ANB19718.1"/>
    <property type="molecule type" value="Genomic_DNA"/>
</dbReference>